<dbReference type="Pfam" id="PF00126">
    <property type="entry name" value="HTH_1"/>
    <property type="match status" value="1"/>
</dbReference>
<evidence type="ECO:0000256" key="2">
    <source>
        <dbReference type="ARBA" id="ARBA00023015"/>
    </source>
</evidence>
<dbReference type="EMBL" id="JBBMQS010000008">
    <property type="protein sequence ID" value="MEM5498544.1"/>
    <property type="molecule type" value="Genomic_DNA"/>
</dbReference>
<keyword evidence="7" id="KW-1185">Reference proteome</keyword>
<evidence type="ECO:0000313" key="7">
    <source>
        <dbReference type="Proteomes" id="UP001461163"/>
    </source>
</evidence>
<reference evidence="6 7" key="1">
    <citation type="submission" date="2024-03" db="EMBL/GenBank/DDBJ databases">
        <title>Community enrichment and isolation of bacterial strains for fucoidan degradation.</title>
        <authorList>
            <person name="Sichert A."/>
        </authorList>
    </citation>
    <scope>NUCLEOTIDE SEQUENCE [LARGE SCALE GENOMIC DNA]</scope>
    <source>
        <strain evidence="6 7">AS12</strain>
    </source>
</reference>
<dbReference type="InterPro" id="IPR036390">
    <property type="entry name" value="WH_DNA-bd_sf"/>
</dbReference>
<evidence type="ECO:0000313" key="6">
    <source>
        <dbReference type="EMBL" id="MEM5498544.1"/>
    </source>
</evidence>
<feature type="domain" description="HTH lysR-type" evidence="5">
    <location>
        <begin position="1"/>
        <end position="58"/>
    </location>
</feature>
<dbReference type="SUPFAM" id="SSF53850">
    <property type="entry name" value="Periplasmic binding protein-like II"/>
    <property type="match status" value="1"/>
</dbReference>
<comment type="similarity">
    <text evidence="1">Belongs to the LysR transcriptional regulatory family.</text>
</comment>
<dbReference type="InterPro" id="IPR036388">
    <property type="entry name" value="WH-like_DNA-bd_sf"/>
</dbReference>
<evidence type="ECO:0000256" key="1">
    <source>
        <dbReference type="ARBA" id="ARBA00009437"/>
    </source>
</evidence>
<organism evidence="6 7">
    <name type="scientific">Paraglaciecola mesophila</name>
    <dbReference type="NCBI Taxonomy" id="197222"/>
    <lineage>
        <taxon>Bacteria</taxon>
        <taxon>Pseudomonadati</taxon>
        <taxon>Pseudomonadota</taxon>
        <taxon>Gammaproteobacteria</taxon>
        <taxon>Alteromonadales</taxon>
        <taxon>Alteromonadaceae</taxon>
        <taxon>Paraglaciecola</taxon>
    </lineage>
</organism>
<evidence type="ECO:0000256" key="3">
    <source>
        <dbReference type="ARBA" id="ARBA00023125"/>
    </source>
</evidence>
<dbReference type="Gene3D" id="3.40.190.290">
    <property type="match status" value="1"/>
</dbReference>
<dbReference type="PANTHER" id="PTHR30126">
    <property type="entry name" value="HTH-TYPE TRANSCRIPTIONAL REGULATOR"/>
    <property type="match status" value="1"/>
</dbReference>
<dbReference type="Gene3D" id="1.10.10.10">
    <property type="entry name" value="Winged helix-like DNA-binding domain superfamily/Winged helix DNA-binding domain"/>
    <property type="match status" value="1"/>
</dbReference>
<evidence type="ECO:0000256" key="4">
    <source>
        <dbReference type="ARBA" id="ARBA00023163"/>
    </source>
</evidence>
<sequence length="298" mass="32805">MNLHALRVFHSVAHLRSFSQAAEALCISQPAVSKALKELEHQLGMQLIERAARGKKLALTDGGQSLFNHARSIFAIEQAALEDVRARTGLKQGTLVVGASTTIAGYWLAPYLACFNQQYPQIKVEVQVANTAQIEQTLLACTIDLALVEGDARDPHISSQHWQDDPMSIVCSTAFTPSDDKEKWLSKQRWLLREPGSGTRQMSFSLLAEQGITVNNSMQLGSNEAIARGVAQGMGVALLPQVVTADLLELKKIKVIFTKESSLLSRPLYQLKYRDRPLSPAANAFAQILYQEVNQPLI</sequence>
<comment type="caution">
    <text evidence="6">The sequence shown here is derived from an EMBL/GenBank/DDBJ whole genome shotgun (WGS) entry which is preliminary data.</text>
</comment>
<evidence type="ECO:0000259" key="5">
    <source>
        <dbReference type="PROSITE" id="PS50931"/>
    </source>
</evidence>
<dbReference type="Proteomes" id="UP001461163">
    <property type="component" value="Unassembled WGS sequence"/>
</dbReference>
<dbReference type="InterPro" id="IPR005119">
    <property type="entry name" value="LysR_subst-bd"/>
</dbReference>
<keyword evidence="4" id="KW-0804">Transcription</keyword>
<keyword evidence="3" id="KW-0238">DNA-binding</keyword>
<dbReference type="InterPro" id="IPR000847">
    <property type="entry name" value="LysR_HTH_N"/>
</dbReference>
<proteinExistence type="inferred from homology"/>
<dbReference type="PROSITE" id="PS50931">
    <property type="entry name" value="HTH_LYSR"/>
    <property type="match status" value="1"/>
</dbReference>
<dbReference type="SUPFAM" id="SSF46785">
    <property type="entry name" value="Winged helix' DNA-binding domain"/>
    <property type="match status" value="1"/>
</dbReference>
<protein>
    <submittedName>
        <fullName evidence="6">LysR substrate-binding domain-containing protein</fullName>
    </submittedName>
</protein>
<dbReference type="PRINTS" id="PR00039">
    <property type="entry name" value="HTHLYSR"/>
</dbReference>
<dbReference type="Pfam" id="PF03466">
    <property type="entry name" value="LysR_substrate"/>
    <property type="match status" value="1"/>
</dbReference>
<accession>A0ABU9SXF0</accession>
<dbReference type="PANTHER" id="PTHR30126:SF39">
    <property type="entry name" value="HTH-TYPE TRANSCRIPTIONAL REGULATOR CYSL"/>
    <property type="match status" value="1"/>
</dbReference>
<dbReference type="RefSeq" id="WP_342882083.1">
    <property type="nucleotide sequence ID" value="NZ_JBBMQS010000008.1"/>
</dbReference>
<gene>
    <name evidence="6" type="ORF">WNY77_14145</name>
</gene>
<keyword evidence="2" id="KW-0805">Transcription regulation</keyword>
<name>A0ABU9SXF0_9ALTE</name>